<comment type="caution">
    <text evidence="2">The sequence shown here is derived from an EMBL/GenBank/DDBJ whole genome shotgun (WGS) entry which is preliminary data.</text>
</comment>
<dbReference type="InterPro" id="IPR017026">
    <property type="entry name" value="ImuA"/>
</dbReference>
<feature type="compositionally biased region" description="Low complexity" evidence="1">
    <location>
        <begin position="253"/>
        <end position="267"/>
    </location>
</feature>
<dbReference type="EMBL" id="JBAFVH010000014">
    <property type="protein sequence ID" value="MFG1374647.1"/>
    <property type="molecule type" value="Genomic_DNA"/>
</dbReference>
<dbReference type="SUPFAM" id="SSF52540">
    <property type="entry name" value="P-loop containing nucleoside triphosphate hydrolases"/>
    <property type="match status" value="1"/>
</dbReference>
<dbReference type="PIRSF" id="PIRSF034285">
    <property type="entry name" value="UCP034285"/>
    <property type="match status" value="1"/>
</dbReference>
<protein>
    <recommendedName>
        <fullName evidence="4">Protein ImuA</fullName>
    </recommendedName>
</protein>
<dbReference type="Proteomes" id="UP001604002">
    <property type="component" value="Unassembled WGS sequence"/>
</dbReference>
<dbReference type="InterPro" id="IPR027417">
    <property type="entry name" value="P-loop_NTPase"/>
</dbReference>
<sequence length="290" mass="29571">MHGREGIGRRGGAEVVDPLVALRRRVEEIQHAGAPAAGAARGHMGGHMALGAPLDGALGGGLALGALHEVFARDKGNGSAALGFALALAAGTRRPVVWVRQDLAALEGGDLYGPGCAAFGLDPARLVVVHAGDATDTLAAAEEALRHAVLGLVVVEPWGMPSRLDLTATRRLALRAERSGVPALLLRATAEPVPSAAATRWLASSAPSGAAGVPAFCLGPPAFALELARNRAGPTGRWIVEWNAHARRFAPAPRRLAAAPPAHRPAASQGPARADGPPSVVVGPFERRAG</sequence>
<accession>A0ABW7A1Q3</accession>
<keyword evidence="3" id="KW-1185">Reference proteome</keyword>
<dbReference type="Gene3D" id="3.40.50.300">
    <property type="entry name" value="P-loop containing nucleotide triphosphate hydrolases"/>
    <property type="match status" value="1"/>
</dbReference>
<dbReference type="RefSeq" id="WP_393994262.1">
    <property type="nucleotide sequence ID" value="NZ_JBAFVH010000014.1"/>
</dbReference>
<proteinExistence type="predicted"/>
<evidence type="ECO:0008006" key="4">
    <source>
        <dbReference type="Google" id="ProtNLM"/>
    </source>
</evidence>
<feature type="region of interest" description="Disordered" evidence="1">
    <location>
        <begin position="253"/>
        <end position="290"/>
    </location>
</feature>
<gene>
    <name evidence="2" type="ORF">V5F32_20915</name>
</gene>
<name>A0ABW7A1Q3_9HYPH</name>
<reference evidence="2 3" key="1">
    <citation type="submission" date="2024-02" db="EMBL/GenBank/DDBJ databases">
        <title>Expansion and revision of Xanthobacter and proposal of Roseixanthobacter gen. nov.</title>
        <authorList>
            <person name="Soltysiak M.P.M."/>
            <person name="Jalihal A."/>
            <person name="Ory A."/>
            <person name="Chrisophersen C."/>
            <person name="Lee A.D."/>
            <person name="Boulton J."/>
            <person name="Springer M."/>
        </authorList>
    </citation>
    <scope>NUCLEOTIDE SEQUENCE [LARGE SCALE GENOMIC DNA]</scope>
    <source>
        <strain evidence="2 3">23A</strain>
    </source>
</reference>
<organism evidence="2 3">
    <name type="scientific">Xanthobacter oligotrophicus</name>
    <dbReference type="NCBI Taxonomy" id="2607286"/>
    <lineage>
        <taxon>Bacteria</taxon>
        <taxon>Pseudomonadati</taxon>
        <taxon>Pseudomonadota</taxon>
        <taxon>Alphaproteobacteria</taxon>
        <taxon>Hyphomicrobiales</taxon>
        <taxon>Xanthobacteraceae</taxon>
        <taxon>Xanthobacter</taxon>
    </lineage>
</organism>
<evidence type="ECO:0000313" key="3">
    <source>
        <dbReference type="Proteomes" id="UP001604002"/>
    </source>
</evidence>
<evidence type="ECO:0000313" key="2">
    <source>
        <dbReference type="EMBL" id="MFG1374647.1"/>
    </source>
</evidence>
<evidence type="ECO:0000256" key="1">
    <source>
        <dbReference type="SAM" id="MobiDB-lite"/>
    </source>
</evidence>